<protein>
    <submittedName>
        <fullName evidence="1">Uncharacterized protein</fullName>
    </submittedName>
</protein>
<dbReference type="Proteomes" id="UP000299102">
    <property type="component" value="Unassembled WGS sequence"/>
</dbReference>
<evidence type="ECO:0000313" key="2">
    <source>
        <dbReference type="Proteomes" id="UP000299102"/>
    </source>
</evidence>
<sequence>MNKNYGSEPRCPSATKYLFMAVPNPNCSATGGTALVLTSLRGYAMFLITANYRVLNSDGPYRIDIGSFITSCPPETSSCSSVRLRCSFENVLLVNAVQLQ</sequence>
<dbReference type="EMBL" id="BGZK01001289">
    <property type="protein sequence ID" value="GBP76383.1"/>
    <property type="molecule type" value="Genomic_DNA"/>
</dbReference>
<comment type="caution">
    <text evidence="1">The sequence shown here is derived from an EMBL/GenBank/DDBJ whole genome shotgun (WGS) entry which is preliminary data.</text>
</comment>
<keyword evidence="2" id="KW-1185">Reference proteome</keyword>
<dbReference type="AlphaFoldDB" id="A0A4C1YMR8"/>
<gene>
    <name evidence="1" type="ORF">EVAR_53659_1</name>
</gene>
<accession>A0A4C1YMR8</accession>
<evidence type="ECO:0000313" key="1">
    <source>
        <dbReference type="EMBL" id="GBP76383.1"/>
    </source>
</evidence>
<reference evidence="1 2" key="1">
    <citation type="journal article" date="2019" name="Commun. Biol.">
        <title>The bagworm genome reveals a unique fibroin gene that provides high tensile strength.</title>
        <authorList>
            <person name="Kono N."/>
            <person name="Nakamura H."/>
            <person name="Ohtoshi R."/>
            <person name="Tomita M."/>
            <person name="Numata K."/>
            <person name="Arakawa K."/>
        </authorList>
    </citation>
    <scope>NUCLEOTIDE SEQUENCE [LARGE SCALE GENOMIC DNA]</scope>
</reference>
<proteinExistence type="predicted"/>
<name>A0A4C1YMR8_EUMVA</name>
<organism evidence="1 2">
    <name type="scientific">Eumeta variegata</name>
    <name type="common">Bagworm moth</name>
    <name type="synonym">Eumeta japonica</name>
    <dbReference type="NCBI Taxonomy" id="151549"/>
    <lineage>
        <taxon>Eukaryota</taxon>
        <taxon>Metazoa</taxon>
        <taxon>Ecdysozoa</taxon>
        <taxon>Arthropoda</taxon>
        <taxon>Hexapoda</taxon>
        <taxon>Insecta</taxon>
        <taxon>Pterygota</taxon>
        <taxon>Neoptera</taxon>
        <taxon>Endopterygota</taxon>
        <taxon>Lepidoptera</taxon>
        <taxon>Glossata</taxon>
        <taxon>Ditrysia</taxon>
        <taxon>Tineoidea</taxon>
        <taxon>Psychidae</taxon>
        <taxon>Oiketicinae</taxon>
        <taxon>Eumeta</taxon>
    </lineage>
</organism>